<gene>
    <name evidence="15" type="ORF">Salat_2717100</name>
</gene>
<evidence type="ECO:0000256" key="12">
    <source>
        <dbReference type="PROSITE-ProRule" id="PRU00175"/>
    </source>
</evidence>
<evidence type="ECO:0000256" key="4">
    <source>
        <dbReference type="ARBA" id="ARBA00022692"/>
    </source>
</evidence>
<evidence type="ECO:0000259" key="14">
    <source>
        <dbReference type="PROSITE" id="PS50089"/>
    </source>
</evidence>
<reference evidence="15" key="2">
    <citation type="journal article" date="2024" name="Plant">
        <title>Genomic evolution and insights into agronomic trait innovations of Sesamum species.</title>
        <authorList>
            <person name="Miao H."/>
            <person name="Wang L."/>
            <person name="Qu L."/>
            <person name="Liu H."/>
            <person name="Sun Y."/>
            <person name="Le M."/>
            <person name="Wang Q."/>
            <person name="Wei S."/>
            <person name="Zheng Y."/>
            <person name="Lin W."/>
            <person name="Duan Y."/>
            <person name="Cao H."/>
            <person name="Xiong S."/>
            <person name="Wang X."/>
            <person name="Wei L."/>
            <person name="Li C."/>
            <person name="Ma Q."/>
            <person name="Ju M."/>
            <person name="Zhao R."/>
            <person name="Li G."/>
            <person name="Mu C."/>
            <person name="Tian Q."/>
            <person name="Mei H."/>
            <person name="Zhang T."/>
            <person name="Gao T."/>
            <person name="Zhang H."/>
        </authorList>
    </citation>
    <scope>NUCLEOTIDE SEQUENCE</scope>
    <source>
        <strain evidence="15">3651</strain>
    </source>
</reference>
<keyword evidence="4 13" id="KW-0812">Transmembrane</keyword>
<evidence type="ECO:0000256" key="11">
    <source>
        <dbReference type="ARBA" id="ARBA00024209"/>
    </source>
</evidence>
<evidence type="ECO:0000256" key="9">
    <source>
        <dbReference type="ARBA" id="ARBA00022989"/>
    </source>
</evidence>
<dbReference type="Pfam" id="PF13639">
    <property type="entry name" value="zf-RING_2"/>
    <property type="match status" value="1"/>
</dbReference>
<keyword evidence="16" id="KW-1185">Reference proteome</keyword>
<dbReference type="SUPFAM" id="SSF57850">
    <property type="entry name" value="RING/U-box"/>
    <property type="match status" value="1"/>
</dbReference>
<comment type="pathway">
    <text evidence="2">Protein modification; protein ubiquitination.</text>
</comment>
<dbReference type="InterPro" id="IPR013083">
    <property type="entry name" value="Znf_RING/FYVE/PHD"/>
</dbReference>
<dbReference type="GO" id="GO:0008270">
    <property type="term" value="F:zinc ion binding"/>
    <property type="evidence" value="ECO:0007669"/>
    <property type="project" value="UniProtKB-KW"/>
</dbReference>
<protein>
    <submittedName>
        <fullName evidence="15">E3 ubiquitin-protein ligase ATL4</fullName>
    </submittedName>
</protein>
<evidence type="ECO:0000256" key="1">
    <source>
        <dbReference type="ARBA" id="ARBA00004167"/>
    </source>
</evidence>
<reference evidence="15" key="1">
    <citation type="submission" date="2020-06" db="EMBL/GenBank/DDBJ databases">
        <authorList>
            <person name="Li T."/>
            <person name="Hu X."/>
            <person name="Zhang T."/>
            <person name="Song X."/>
            <person name="Zhang H."/>
            <person name="Dai N."/>
            <person name="Sheng W."/>
            <person name="Hou X."/>
            <person name="Wei L."/>
        </authorList>
    </citation>
    <scope>NUCLEOTIDE SEQUENCE</scope>
    <source>
        <strain evidence="15">3651</strain>
        <tissue evidence="15">Leaf</tissue>
    </source>
</reference>
<evidence type="ECO:0000256" key="8">
    <source>
        <dbReference type="ARBA" id="ARBA00022833"/>
    </source>
</evidence>
<organism evidence="15 16">
    <name type="scientific">Sesamum alatum</name>
    <dbReference type="NCBI Taxonomy" id="300844"/>
    <lineage>
        <taxon>Eukaryota</taxon>
        <taxon>Viridiplantae</taxon>
        <taxon>Streptophyta</taxon>
        <taxon>Embryophyta</taxon>
        <taxon>Tracheophyta</taxon>
        <taxon>Spermatophyta</taxon>
        <taxon>Magnoliopsida</taxon>
        <taxon>eudicotyledons</taxon>
        <taxon>Gunneridae</taxon>
        <taxon>Pentapetalae</taxon>
        <taxon>asterids</taxon>
        <taxon>lamiids</taxon>
        <taxon>Lamiales</taxon>
        <taxon>Pedaliaceae</taxon>
        <taxon>Sesamum</taxon>
    </lineage>
</organism>
<evidence type="ECO:0000256" key="13">
    <source>
        <dbReference type="SAM" id="Phobius"/>
    </source>
</evidence>
<proteinExistence type="inferred from homology"/>
<evidence type="ECO:0000256" key="7">
    <source>
        <dbReference type="ARBA" id="ARBA00022786"/>
    </source>
</evidence>
<dbReference type="EMBL" id="JACGWO010000011">
    <property type="protein sequence ID" value="KAK4416097.1"/>
    <property type="molecule type" value="Genomic_DNA"/>
</dbReference>
<keyword evidence="8" id="KW-0862">Zinc</keyword>
<feature type="transmembrane region" description="Helical" evidence="13">
    <location>
        <begin position="77"/>
        <end position="98"/>
    </location>
</feature>
<keyword evidence="6 12" id="KW-0863">Zinc-finger</keyword>
<comment type="subcellular location">
    <subcellularLocation>
        <location evidence="1">Membrane</location>
        <topology evidence="1">Single-pass membrane protein</topology>
    </subcellularLocation>
</comment>
<dbReference type="GO" id="GO:0016020">
    <property type="term" value="C:membrane"/>
    <property type="evidence" value="ECO:0007669"/>
    <property type="project" value="UniProtKB-SubCell"/>
</dbReference>
<evidence type="ECO:0000256" key="10">
    <source>
        <dbReference type="ARBA" id="ARBA00023136"/>
    </source>
</evidence>
<dbReference type="PROSITE" id="PS50089">
    <property type="entry name" value="ZF_RING_2"/>
    <property type="match status" value="1"/>
</dbReference>
<evidence type="ECO:0000256" key="5">
    <source>
        <dbReference type="ARBA" id="ARBA00022723"/>
    </source>
</evidence>
<dbReference type="GO" id="GO:0016740">
    <property type="term" value="F:transferase activity"/>
    <property type="evidence" value="ECO:0007669"/>
    <property type="project" value="UniProtKB-KW"/>
</dbReference>
<accession>A0AAE1XR60</accession>
<dbReference type="Gene3D" id="3.30.40.10">
    <property type="entry name" value="Zinc/RING finger domain, C3HC4 (zinc finger)"/>
    <property type="match status" value="1"/>
</dbReference>
<comment type="similarity">
    <text evidence="11">Belongs to the RING-type zinc finger family. ATL subfamily.</text>
</comment>
<keyword evidence="7" id="KW-0833">Ubl conjugation pathway</keyword>
<dbReference type="PANTHER" id="PTHR45768">
    <property type="entry name" value="E3 UBIQUITIN-PROTEIN LIGASE RNF13-LIKE"/>
    <property type="match status" value="1"/>
</dbReference>
<dbReference type="SMART" id="SM00184">
    <property type="entry name" value="RING"/>
    <property type="match status" value="1"/>
</dbReference>
<dbReference type="AlphaFoldDB" id="A0AAE1XR60"/>
<keyword evidence="5" id="KW-0479">Metal-binding</keyword>
<keyword evidence="10 13" id="KW-0472">Membrane</keyword>
<feature type="domain" description="RING-type" evidence="14">
    <location>
        <begin position="160"/>
        <end position="202"/>
    </location>
</feature>
<dbReference type="Proteomes" id="UP001293254">
    <property type="component" value="Unassembled WGS sequence"/>
</dbReference>
<evidence type="ECO:0000256" key="2">
    <source>
        <dbReference type="ARBA" id="ARBA00004906"/>
    </source>
</evidence>
<dbReference type="InterPro" id="IPR001841">
    <property type="entry name" value="Znf_RING"/>
</dbReference>
<evidence type="ECO:0000313" key="15">
    <source>
        <dbReference type="EMBL" id="KAK4416097.1"/>
    </source>
</evidence>
<evidence type="ECO:0000256" key="6">
    <source>
        <dbReference type="ARBA" id="ARBA00022771"/>
    </source>
</evidence>
<dbReference type="CDD" id="cd16461">
    <property type="entry name" value="RING-H2_EL5-like"/>
    <property type="match status" value="1"/>
</dbReference>
<sequence>MSLPNGLIFNYLNSLHLSLNTFSHIMSTSFAQPLPATVSEGGSVAPSALLTQLPPPDVDPPSPYSSSASASASSSSVIIVLIIIGSAVIVSASIYLLLRFLSKRLRRTFSAADDVVVRQGASSNRNWNQQHCHVAFNGLLDSLPLFNFRSVAGNLAGGDCAVCLSKFEPHDQLRLLPLCCHAFHAACIDTWIVSNQTCPLCRSTVLPSSSDVLDKILSGGNRCSSNDSFRNENENGHGGSFRIEIGSISHRRGGAEEAVEGGQRSYSVGSFEYIMDDNGYEVSIAGCTTQRRGLPNSIQNDKDSSVAAPVPDPGGEILAAEVSGGRNWLREYMDRLPSVSFSSRAMSFRNSGRFFSSSSSRRRGEAAVVPEDLEANRVGEEISELFRWLSGI</sequence>
<comment type="caution">
    <text evidence="15">The sequence shown here is derived from an EMBL/GenBank/DDBJ whole genome shotgun (WGS) entry which is preliminary data.</text>
</comment>
<dbReference type="GO" id="GO:0016567">
    <property type="term" value="P:protein ubiquitination"/>
    <property type="evidence" value="ECO:0007669"/>
    <property type="project" value="TreeGrafter"/>
</dbReference>
<evidence type="ECO:0000313" key="16">
    <source>
        <dbReference type="Proteomes" id="UP001293254"/>
    </source>
</evidence>
<evidence type="ECO:0000256" key="3">
    <source>
        <dbReference type="ARBA" id="ARBA00022679"/>
    </source>
</evidence>
<keyword evidence="9 13" id="KW-1133">Transmembrane helix</keyword>
<name>A0AAE1XR60_9LAMI</name>
<keyword evidence="3" id="KW-0808">Transferase</keyword>
<dbReference type="PANTHER" id="PTHR45768:SF16">
    <property type="entry name" value="E3 UBIQUITIN-PROTEIN LIGASE ATL4"/>
    <property type="match status" value="1"/>
</dbReference>